<name>Q3S851_9POTV</name>
<dbReference type="GO" id="GO:0006351">
    <property type="term" value="P:DNA-templated transcription"/>
    <property type="evidence" value="ECO:0007669"/>
    <property type="project" value="InterPro"/>
</dbReference>
<dbReference type="KEGG" id="vg:40525311"/>
<dbReference type="EMBL" id="DQ152191">
    <property type="protein sequence ID" value="AAZ79370.1"/>
    <property type="molecule type" value="Genomic_RNA"/>
</dbReference>
<feature type="compositionally biased region" description="Polar residues" evidence="12">
    <location>
        <begin position="194"/>
        <end position="204"/>
    </location>
</feature>
<keyword evidence="7" id="KW-0548">Nucleotidyltransferase</keyword>
<proteinExistence type="inferred from homology"/>
<dbReference type="GO" id="GO:0003723">
    <property type="term" value="F:RNA binding"/>
    <property type="evidence" value="ECO:0007669"/>
    <property type="project" value="InterPro"/>
</dbReference>
<evidence type="ECO:0000256" key="11">
    <source>
        <dbReference type="RuleBase" id="RU003351"/>
    </source>
</evidence>
<dbReference type="GO" id="GO:0003968">
    <property type="term" value="F:RNA-directed RNA polymerase activity"/>
    <property type="evidence" value="ECO:0007669"/>
    <property type="project" value="UniProtKB-KW"/>
</dbReference>
<accession>Q3S851</accession>
<evidence type="ECO:0000256" key="10">
    <source>
        <dbReference type="ARBA" id="ARBA00029405"/>
    </source>
</evidence>
<keyword evidence="5" id="KW-0167">Capsid protein</keyword>
<dbReference type="Pfam" id="PF00680">
    <property type="entry name" value="RdRP_1"/>
    <property type="match status" value="1"/>
</dbReference>
<keyword evidence="9" id="KW-0693">Viral RNA replication</keyword>
<feature type="non-terminal residue" evidence="14">
    <location>
        <position position="1"/>
    </location>
</feature>
<evidence type="ECO:0000313" key="14">
    <source>
        <dbReference type="EMBL" id="AAZ79370.1"/>
    </source>
</evidence>
<evidence type="ECO:0000256" key="4">
    <source>
        <dbReference type="ARBA" id="ARBA00022484"/>
    </source>
</evidence>
<keyword evidence="8" id="KW-0946">Virion</keyword>
<organism evidence="14 15">
    <name type="scientific">Ranunculus mild mosaic virus</name>
    <dbReference type="NCBI Taxonomy" id="341111"/>
    <lineage>
        <taxon>Viruses</taxon>
        <taxon>Riboviria</taxon>
        <taxon>Orthornavirae</taxon>
        <taxon>Pisuviricota</taxon>
        <taxon>Stelpaviricetes</taxon>
        <taxon>Patatavirales</taxon>
        <taxon>Potyviridae</taxon>
        <taxon>Potyvirus</taxon>
        <taxon>Potyvirus ranunculitenuis</taxon>
    </lineage>
</organism>
<evidence type="ECO:0000256" key="9">
    <source>
        <dbReference type="ARBA" id="ARBA00022953"/>
    </source>
</evidence>
<sequence length="443" mass="50643">VNGDDLIIAMKPGYEHIYDGMADKFSELGLNYTFTSRTTNRKDLWFMSHRGMERNGILIPKLEEERIVSILEWDRSDKPEHRLEAICASMIEAWGYDWLVHEIRKFYSWVLSQAPYNTLATEGKAPYIAETALEHLYTRRTVDLGAIEKLLTEWMEREEEDSEVVFHQANDQNLNAGQQVPGKQKEPQPPGDQTPIQKEPTTSSGKDKDVNVGTAGTFVVPRLNAMASKLSLPSVAGKSVMNLNHLLTYNPQQVDLSNTWSTKAQFATWYEGVKADYDVTDEQMAIILNGLMVWCLENGTSPNISGMWVMMEGEEQIEFPIKPLIDHAKPAFRQIMAHFSNVAEAYIEKRNYERPYMPRYGLQRNLTDMSLARYAFDFYEMTAKTPIRAREAHIQMKAAALRNANTRMFGLDGNVSTQAEDTERHTTDDVNRNMHTMLGVRNI</sequence>
<keyword evidence="15" id="KW-1185">Reference proteome</keyword>
<comment type="function">
    <text evidence="10">Involved in aphid transmission, cell-to-cell and systemis movement, encapsidation of the viral RNA and in the regulation of viral RNA amplification.</text>
</comment>
<evidence type="ECO:0000256" key="1">
    <source>
        <dbReference type="ARBA" id="ARBA00004328"/>
    </source>
</evidence>
<dbReference type="RefSeq" id="YP_009665144.1">
    <property type="nucleotide sequence ID" value="NC_043160.1"/>
</dbReference>
<dbReference type="Proteomes" id="UP000232441">
    <property type="component" value="Segment"/>
</dbReference>
<evidence type="ECO:0000256" key="5">
    <source>
        <dbReference type="ARBA" id="ARBA00022561"/>
    </source>
</evidence>
<dbReference type="InterPro" id="IPR001205">
    <property type="entry name" value="RNA-dir_pol_C"/>
</dbReference>
<feature type="domain" description="RNA-directed RNA polymerase C-terminal" evidence="13">
    <location>
        <begin position="2"/>
        <end position="110"/>
    </location>
</feature>
<keyword evidence="6" id="KW-0808">Transferase</keyword>
<dbReference type="InterPro" id="IPR043502">
    <property type="entry name" value="DNA/RNA_pol_sf"/>
</dbReference>
<evidence type="ECO:0000256" key="7">
    <source>
        <dbReference type="ARBA" id="ARBA00022695"/>
    </source>
</evidence>
<reference evidence="14 15" key="1">
    <citation type="journal article" date="2006" name="Phytopathology">
        <title>Characterization of Four Viral Species Belonging to the Family Potyviridae Isolated from Ranunculus asiaticus.</title>
        <authorList>
            <person name="Turina M."/>
            <person name="Ciuffo M."/>
            <person name="Lenzi R."/>
            <person name="Rostagno L."/>
            <person name="Mela L."/>
            <person name="Derin E."/>
            <person name="Palmano S."/>
        </authorList>
    </citation>
    <scope>NUCLEOTIDE SEQUENCE [LARGE SCALE GENOMIC DNA]</scope>
    <source>
        <strain evidence="14">RN129</strain>
    </source>
</reference>
<dbReference type="GeneID" id="40525311"/>
<evidence type="ECO:0000259" key="13">
    <source>
        <dbReference type="Pfam" id="PF00680"/>
    </source>
</evidence>
<dbReference type="SUPFAM" id="SSF56672">
    <property type="entry name" value="DNA/RNA polymerases"/>
    <property type="match status" value="1"/>
</dbReference>
<evidence type="ECO:0000256" key="2">
    <source>
        <dbReference type="ARBA" id="ARBA00006064"/>
    </source>
</evidence>
<evidence type="ECO:0000313" key="15">
    <source>
        <dbReference type="Proteomes" id="UP000232441"/>
    </source>
</evidence>
<feature type="region of interest" description="Disordered" evidence="12">
    <location>
        <begin position="175"/>
        <end position="211"/>
    </location>
</feature>
<protein>
    <recommendedName>
        <fullName evidence="3">Genome polyprotein</fullName>
    </recommendedName>
</protein>
<comment type="subcellular location">
    <subcellularLocation>
        <location evidence="1">Virion</location>
    </subcellularLocation>
</comment>
<dbReference type="Pfam" id="PF00767">
    <property type="entry name" value="Poty_coat"/>
    <property type="match status" value="1"/>
</dbReference>
<dbReference type="InterPro" id="IPR001592">
    <property type="entry name" value="Poty_coat"/>
</dbReference>
<evidence type="ECO:0000256" key="3">
    <source>
        <dbReference type="ARBA" id="ARBA00020107"/>
    </source>
</evidence>
<comment type="similarity">
    <text evidence="2 11">Belongs to the potyviridae genome polyprotein family.</text>
</comment>
<evidence type="ECO:0000256" key="12">
    <source>
        <dbReference type="SAM" id="MobiDB-lite"/>
    </source>
</evidence>
<dbReference type="GO" id="GO:0019028">
    <property type="term" value="C:viral capsid"/>
    <property type="evidence" value="ECO:0007669"/>
    <property type="project" value="UniProtKB-KW"/>
</dbReference>
<keyword evidence="4" id="KW-0696">RNA-directed RNA polymerase</keyword>
<evidence type="ECO:0000256" key="8">
    <source>
        <dbReference type="ARBA" id="ARBA00022844"/>
    </source>
</evidence>
<evidence type="ECO:0000256" key="6">
    <source>
        <dbReference type="ARBA" id="ARBA00022679"/>
    </source>
</evidence>